<accession>A0A7J7YRM3</accession>
<gene>
    <name evidence="1" type="ORF">mRhiFer1_009810</name>
</gene>
<comment type="caution">
    <text evidence="1">The sequence shown here is derived from an EMBL/GenBank/DDBJ whole genome shotgun (WGS) entry which is preliminary data.</text>
</comment>
<dbReference type="EMBL" id="JACAGC010000005">
    <property type="protein sequence ID" value="KAF6364677.1"/>
    <property type="molecule type" value="Genomic_DNA"/>
</dbReference>
<reference evidence="1 2" key="1">
    <citation type="journal article" date="2020" name="Nature">
        <title>Six reference-quality genomes reveal evolution of bat adaptations.</title>
        <authorList>
            <person name="Jebb D."/>
            <person name="Huang Z."/>
            <person name="Pippel M."/>
            <person name="Hughes G.M."/>
            <person name="Lavrichenko K."/>
            <person name="Devanna P."/>
            <person name="Winkler S."/>
            <person name="Jermiin L.S."/>
            <person name="Skirmuntt E.C."/>
            <person name="Katzourakis A."/>
            <person name="Burkitt-Gray L."/>
            <person name="Ray D.A."/>
            <person name="Sullivan K.A.M."/>
            <person name="Roscito J.G."/>
            <person name="Kirilenko B.M."/>
            <person name="Davalos L.M."/>
            <person name="Corthals A.P."/>
            <person name="Power M.L."/>
            <person name="Jones G."/>
            <person name="Ransome R.D."/>
            <person name="Dechmann D.K.N."/>
            <person name="Locatelli A.G."/>
            <person name="Puechmaille S.J."/>
            <person name="Fedrigo O."/>
            <person name="Jarvis E.D."/>
            <person name="Hiller M."/>
            <person name="Vernes S.C."/>
            <person name="Myers E.W."/>
            <person name="Teeling E.C."/>
        </authorList>
    </citation>
    <scope>NUCLEOTIDE SEQUENCE [LARGE SCALE GENOMIC DNA]</scope>
    <source>
        <strain evidence="1">MRhiFer1</strain>
        <tissue evidence="1">Lung</tissue>
    </source>
</reference>
<sequence>MSSPRRSYVDSRLRLSKAEEEVDSVAVLELPRRRYKSSAPIENPVPFGDRCMMVQLVALFLTGSFACWDLWSPRPRADHASGIPPRGLRGLRRPDGVRRVAGGYCPHAVGADKKWEIQVGQGYRQLAKSTPNSFDFGAYVAVHTSQLGVDHPEVCGDANSGTN</sequence>
<dbReference type="AlphaFoldDB" id="A0A7J7YRM3"/>
<dbReference type="Proteomes" id="UP000585614">
    <property type="component" value="Unassembled WGS sequence"/>
</dbReference>
<evidence type="ECO:0000313" key="2">
    <source>
        <dbReference type="Proteomes" id="UP000585614"/>
    </source>
</evidence>
<evidence type="ECO:0000313" key="1">
    <source>
        <dbReference type="EMBL" id="KAF6364677.1"/>
    </source>
</evidence>
<name>A0A7J7YRM3_RHIFE</name>
<organism evidence="1 2">
    <name type="scientific">Rhinolophus ferrumequinum</name>
    <name type="common">Greater horseshoe bat</name>
    <dbReference type="NCBI Taxonomy" id="59479"/>
    <lineage>
        <taxon>Eukaryota</taxon>
        <taxon>Metazoa</taxon>
        <taxon>Chordata</taxon>
        <taxon>Craniata</taxon>
        <taxon>Vertebrata</taxon>
        <taxon>Euteleostomi</taxon>
        <taxon>Mammalia</taxon>
        <taxon>Eutheria</taxon>
        <taxon>Laurasiatheria</taxon>
        <taxon>Chiroptera</taxon>
        <taxon>Yinpterochiroptera</taxon>
        <taxon>Rhinolophoidea</taxon>
        <taxon>Rhinolophidae</taxon>
        <taxon>Rhinolophinae</taxon>
        <taxon>Rhinolophus</taxon>
    </lineage>
</organism>
<protein>
    <submittedName>
        <fullName evidence="1">Uncharacterized protein</fullName>
    </submittedName>
</protein>
<proteinExistence type="predicted"/>